<gene>
    <name evidence="2" type="ORF">NESM_000288800</name>
</gene>
<proteinExistence type="predicted"/>
<keyword evidence="3" id="KW-1185">Reference proteome</keyword>
<evidence type="ECO:0000313" key="3">
    <source>
        <dbReference type="Proteomes" id="UP001430356"/>
    </source>
</evidence>
<organism evidence="2 3">
    <name type="scientific">Novymonas esmeraldas</name>
    <dbReference type="NCBI Taxonomy" id="1808958"/>
    <lineage>
        <taxon>Eukaryota</taxon>
        <taxon>Discoba</taxon>
        <taxon>Euglenozoa</taxon>
        <taxon>Kinetoplastea</taxon>
        <taxon>Metakinetoplastina</taxon>
        <taxon>Trypanosomatida</taxon>
        <taxon>Trypanosomatidae</taxon>
        <taxon>Novymonas</taxon>
    </lineage>
</organism>
<sequence>MSELQRVLSPAQLAKHYELLQFLSRHPNVQYTLAQLDALLPRGVAVQRFPEEWFTLVEDGACWHRSIELHRTHTNGEDDRATPALAAERAEYVLLCTRAEVRTLDELRARVESPSTLMDPEGCVALHTDQMLITPALVRRAVHAGLVYYFPDAYDKAQYRQFGMRDTAAAAAPTASGGGDEGGRGGDGRANAGQVTAALLESFVSREEARGGGDSSSSGDGDGGSRRTYITLPPGVSVQHRLLTRRGVPEQEMHSLPTCFHVGERVLLLFDNSVAVKTLGRPNELRVDWTLAGVRLALGDGGASPTSGDGGASRLEALATAAAQPLRIRRETVAVRGVAAGETAAPAVVSTKVKMELEALQACTLKLILTVQGIENVLDVEVREEAVCLPGVLVRRDRALDGLALPAADLLADPIVNPAPSWHYPYEAVLHGGAVAAAPPSHGAEEAAVAAVETTTTELWSEWVPLPWMQNPSPVVLALREATYPVQDATIRAATRAVFSAQSLADEARLRRTAERMRREADARADSGGKRRRRPAYRQNVILSNRHLLHFGLDLSVPFAAVRK</sequence>
<dbReference type="AlphaFoldDB" id="A0AAW0FCU1"/>
<dbReference type="Proteomes" id="UP001430356">
    <property type="component" value="Unassembled WGS sequence"/>
</dbReference>
<evidence type="ECO:0000256" key="1">
    <source>
        <dbReference type="SAM" id="MobiDB-lite"/>
    </source>
</evidence>
<accession>A0AAW0FCU1</accession>
<dbReference type="EMBL" id="JAECZO010000026">
    <property type="protein sequence ID" value="KAK7202190.1"/>
    <property type="molecule type" value="Genomic_DNA"/>
</dbReference>
<protein>
    <submittedName>
        <fullName evidence="2">TFIIH basal transcription factor subunit</fullName>
    </submittedName>
</protein>
<name>A0AAW0FCU1_9TRYP</name>
<reference evidence="2 3" key="1">
    <citation type="journal article" date="2021" name="MBio">
        <title>A New Model Trypanosomatid, Novymonas esmeraldas: Genomic Perception of Its 'Candidatus Pandoraea novymonadis' Endosymbiont.</title>
        <authorList>
            <person name="Zakharova A."/>
            <person name="Saura A."/>
            <person name="Butenko A."/>
            <person name="Podesvova L."/>
            <person name="Warmusova S."/>
            <person name="Kostygov A.Y."/>
            <person name="Nenarokova A."/>
            <person name="Lukes J."/>
            <person name="Opperdoes F.R."/>
            <person name="Yurchenko V."/>
        </authorList>
    </citation>
    <scope>NUCLEOTIDE SEQUENCE [LARGE SCALE GENOMIC DNA]</scope>
    <source>
        <strain evidence="2 3">E262AT.01</strain>
    </source>
</reference>
<feature type="region of interest" description="Disordered" evidence="1">
    <location>
        <begin position="171"/>
        <end position="191"/>
    </location>
</feature>
<comment type="caution">
    <text evidence="2">The sequence shown here is derived from an EMBL/GenBank/DDBJ whole genome shotgun (WGS) entry which is preliminary data.</text>
</comment>
<feature type="region of interest" description="Disordered" evidence="1">
    <location>
        <begin position="206"/>
        <end position="231"/>
    </location>
</feature>
<evidence type="ECO:0000313" key="2">
    <source>
        <dbReference type="EMBL" id="KAK7202190.1"/>
    </source>
</evidence>